<dbReference type="OrthoDB" id="9814359at2"/>
<feature type="domain" description="HMA" evidence="2">
    <location>
        <begin position="2"/>
        <end position="65"/>
    </location>
</feature>
<sequence>MNEMVLEIQGMSCGHCVMAVNKALGKVPGVTHVAVDLPAGKAVVQGGASAEALLKAVTQAGYKAEMQG</sequence>
<protein>
    <submittedName>
        <fullName evidence="3">Heavy-metal-associated domain-containing protein</fullName>
    </submittedName>
</protein>
<comment type="caution">
    <text evidence="3">The sequence shown here is derived from an EMBL/GenBank/DDBJ whole genome shotgun (WGS) entry which is preliminary data.</text>
</comment>
<name>A0A3M8R0P2_9PROT</name>
<proteinExistence type="predicted"/>
<dbReference type="RefSeq" id="WP_123104255.1">
    <property type="nucleotide sequence ID" value="NZ_CP127527.1"/>
</dbReference>
<dbReference type="GO" id="GO:0046872">
    <property type="term" value="F:metal ion binding"/>
    <property type="evidence" value="ECO:0007669"/>
    <property type="project" value="UniProtKB-KW"/>
</dbReference>
<dbReference type="InterPro" id="IPR036163">
    <property type="entry name" value="HMA_dom_sf"/>
</dbReference>
<evidence type="ECO:0000259" key="2">
    <source>
        <dbReference type="PROSITE" id="PS50846"/>
    </source>
</evidence>
<dbReference type="AlphaFoldDB" id="A0A3M8R0P2"/>
<dbReference type="FunFam" id="3.30.70.100:FF:000001">
    <property type="entry name" value="ATPase copper transporting beta"/>
    <property type="match status" value="1"/>
</dbReference>
<dbReference type="Pfam" id="PF00403">
    <property type="entry name" value="HMA"/>
    <property type="match status" value="1"/>
</dbReference>
<dbReference type="EMBL" id="RIZI01000173">
    <property type="protein sequence ID" value="RNF60734.1"/>
    <property type="molecule type" value="Genomic_DNA"/>
</dbReference>
<reference evidence="3" key="1">
    <citation type="submission" date="2018-10" db="EMBL/GenBank/DDBJ databases">
        <title>Acidithiobacillus sulfuriphilus sp. nov.: an extremely acidophilic sulfur-oxidizing chemolithotroph isolated from a neutral pH environment.</title>
        <authorList>
            <person name="Falagan C."/>
            <person name="Moya-Beltran A."/>
            <person name="Quatrini R."/>
            <person name="Johnson D.B."/>
        </authorList>
    </citation>
    <scope>NUCLEOTIDE SEQUENCE [LARGE SCALE GENOMIC DNA]</scope>
    <source>
        <strain evidence="3">CJ-2</strain>
    </source>
</reference>
<dbReference type="Gene3D" id="3.30.70.100">
    <property type="match status" value="1"/>
</dbReference>
<dbReference type="PROSITE" id="PS50846">
    <property type="entry name" value="HMA_2"/>
    <property type="match status" value="1"/>
</dbReference>
<organism evidence="3">
    <name type="scientific">Acidithiobacillus sulfuriphilus</name>
    <dbReference type="NCBI Taxonomy" id="1867749"/>
    <lineage>
        <taxon>Bacteria</taxon>
        <taxon>Pseudomonadati</taxon>
        <taxon>Pseudomonadota</taxon>
        <taxon>Acidithiobacillia</taxon>
        <taxon>Acidithiobacillales</taxon>
        <taxon>Acidithiobacillaceae</taxon>
        <taxon>Acidithiobacillus</taxon>
    </lineage>
</organism>
<dbReference type="InterPro" id="IPR006121">
    <property type="entry name" value="HMA_dom"/>
</dbReference>
<dbReference type="InterPro" id="IPR017969">
    <property type="entry name" value="Heavy-metal-associated_CS"/>
</dbReference>
<evidence type="ECO:0000256" key="1">
    <source>
        <dbReference type="ARBA" id="ARBA00022723"/>
    </source>
</evidence>
<evidence type="ECO:0000313" key="3">
    <source>
        <dbReference type="EMBL" id="RNF60734.1"/>
    </source>
</evidence>
<keyword evidence="1" id="KW-0479">Metal-binding</keyword>
<accession>A0A3M8R0P2</accession>
<dbReference type="SUPFAM" id="SSF55008">
    <property type="entry name" value="HMA, heavy metal-associated domain"/>
    <property type="match status" value="1"/>
</dbReference>
<dbReference type="CDD" id="cd00371">
    <property type="entry name" value="HMA"/>
    <property type="match status" value="1"/>
</dbReference>
<dbReference type="PROSITE" id="PS01047">
    <property type="entry name" value="HMA_1"/>
    <property type="match status" value="1"/>
</dbReference>
<gene>
    <name evidence="3" type="ORF">EC580_08950</name>
</gene>